<keyword evidence="9" id="KW-1185">Reference proteome</keyword>
<protein>
    <submittedName>
        <fullName evidence="8">Metal ABC transporter permease</fullName>
    </submittedName>
</protein>
<evidence type="ECO:0000256" key="5">
    <source>
        <dbReference type="ARBA" id="ARBA00023136"/>
    </source>
</evidence>
<comment type="caution">
    <text evidence="8">The sequence shown here is derived from an EMBL/GenBank/DDBJ whole genome shotgun (WGS) entry which is preliminary data.</text>
</comment>
<dbReference type="RefSeq" id="WP_069702213.1">
    <property type="nucleotide sequence ID" value="NZ_MJAT01000022.1"/>
</dbReference>
<feature type="transmembrane region" description="Helical" evidence="7">
    <location>
        <begin position="254"/>
        <end position="274"/>
    </location>
</feature>
<dbReference type="InterPro" id="IPR037294">
    <property type="entry name" value="ABC_BtuC-like"/>
</dbReference>
<keyword evidence="3 6" id="KW-0812">Transmembrane</keyword>
<dbReference type="GO" id="GO:0043190">
    <property type="term" value="C:ATP-binding cassette (ABC) transporter complex"/>
    <property type="evidence" value="ECO:0007669"/>
    <property type="project" value="InterPro"/>
</dbReference>
<keyword evidence="4 7" id="KW-1133">Transmembrane helix</keyword>
<feature type="transmembrane region" description="Helical" evidence="7">
    <location>
        <begin position="227"/>
        <end position="248"/>
    </location>
</feature>
<keyword evidence="6" id="KW-0813">Transport</keyword>
<dbReference type="OrthoDB" id="9798540at2"/>
<dbReference type="Pfam" id="PF00950">
    <property type="entry name" value="ABC-3"/>
    <property type="match status" value="1"/>
</dbReference>
<feature type="transmembrane region" description="Helical" evidence="7">
    <location>
        <begin position="64"/>
        <end position="85"/>
    </location>
</feature>
<evidence type="ECO:0000256" key="4">
    <source>
        <dbReference type="ARBA" id="ARBA00022989"/>
    </source>
</evidence>
<dbReference type="SUPFAM" id="SSF81345">
    <property type="entry name" value="ABC transporter involved in vitamin B12 uptake, BtuC"/>
    <property type="match status" value="1"/>
</dbReference>
<organism evidence="8 9">
    <name type="scientific">Desulfuribacillus stibiiarsenatis</name>
    <dbReference type="NCBI Taxonomy" id="1390249"/>
    <lineage>
        <taxon>Bacteria</taxon>
        <taxon>Bacillati</taxon>
        <taxon>Bacillota</taxon>
        <taxon>Desulfuribacillia</taxon>
        <taxon>Desulfuribacillales</taxon>
        <taxon>Desulfuribacillaceae</taxon>
        <taxon>Desulfuribacillus</taxon>
    </lineage>
</organism>
<name>A0A1E5L5G6_9FIRM</name>
<dbReference type="STRING" id="1390249.BHU72_04670"/>
<reference evidence="8 9" key="1">
    <citation type="submission" date="2016-09" db="EMBL/GenBank/DDBJ databases">
        <title>Desulfuribacillus arsenicus sp. nov., an obligately anaerobic, dissimilatory arsenic- and antimonate-reducing bacterium isolated from anoxic sediments.</title>
        <authorList>
            <person name="Abin C.A."/>
            <person name="Hollibaugh J.T."/>
        </authorList>
    </citation>
    <scope>NUCLEOTIDE SEQUENCE [LARGE SCALE GENOMIC DNA]</scope>
    <source>
        <strain evidence="8 9">MLFW-2</strain>
    </source>
</reference>
<feature type="transmembrane region" description="Helical" evidence="7">
    <location>
        <begin position="97"/>
        <end position="120"/>
    </location>
</feature>
<gene>
    <name evidence="8" type="ORF">BHU72_04670</name>
</gene>
<feature type="transmembrane region" description="Helical" evidence="7">
    <location>
        <begin position="14"/>
        <end position="34"/>
    </location>
</feature>
<feature type="transmembrane region" description="Helical" evidence="7">
    <location>
        <begin position="202"/>
        <end position="220"/>
    </location>
</feature>
<dbReference type="GO" id="GO:0055085">
    <property type="term" value="P:transmembrane transport"/>
    <property type="evidence" value="ECO:0007669"/>
    <property type="project" value="InterPro"/>
</dbReference>
<dbReference type="GO" id="GO:0010043">
    <property type="term" value="P:response to zinc ion"/>
    <property type="evidence" value="ECO:0007669"/>
    <property type="project" value="TreeGrafter"/>
</dbReference>
<feature type="transmembrane region" description="Helical" evidence="7">
    <location>
        <begin position="39"/>
        <end position="58"/>
    </location>
</feature>
<feature type="transmembrane region" description="Helical" evidence="7">
    <location>
        <begin position="178"/>
        <end position="196"/>
    </location>
</feature>
<dbReference type="Proteomes" id="UP000095255">
    <property type="component" value="Unassembled WGS sequence"/>
</dbReference>
<feature type="transmembrane region" description="Helical" evidence="7">
    <location>
        <begin position="140"/>
        <end position="158"/>
    </location>
</feature>
<dbReference type="Gene3D" id="1.10.3470.10">
    <property type="entry name" value="ABC transporter involved in vitamin B12 uptake, BtuC"/>
    <property type="match status" value="1"/>
</dbReference>
<dbReference type="AlphaFoldDB" id="A0A1E5L5G6"/>
<keyword evidence="5 7" id="KW-0472">Membrane</keyword>
<evidence type="ECO:0000256" key="3">
    <source>
        <dbReference type="ARBA" id="ARBA00022692"/>
    </source>
</evidence>
<comment type="similarity">
    <text evidence="2 6">Belongs to the ABC-3 integral membrane protein family.</text>
</comment>
<evidence type="ECO:0000256" key="7">
    <source>
        <dbReference type="SAM" id="Phobius"/>
    </source>
</evidence>
<evidence type="ECO:0000256" key="1">
    <source>
        <dbReference type="ARBA" id="ARBA00004141"/>
    </source>
</evidence>
<accession>A0A1E5L5G6</accession>
<dbReference type="PANTHER" id="PTHR30477">
    <property type="entry name" value="ABC-TRANSPORTER METAL-BINDING PROTEIN"/>
    <property type="match status" value="1"/>
</dbReference>
<comment type="subcellular location">
    <subcellularLocation>
        <location evidence="6">Cell membrane</location>
        <topology evidence="6">Multi-pass membrane protein</topology>
    </subcellularLocation>
    <subcellularLocation>
        <location evidence="1">Membrane</location>
        <topology evidence="1">Multi-pass membrane protein</topology>
    </subcellularLocation>
</comment>
<dbReference type="CDD" id="cd06550">
    <property type="entry name" value="TM_ABC_iron-siderophores_like"/>
    <property type="match status" value="1"/>
</dbReference>
<dbReference type="InterPro" id="IPR001626">
    <property type="entry name" value="ABC_TroCD"/>
</dbReference>
<evidence type="ECO:0000313" key="9">
    <source>
        <dbReference type="Proteomes" id="UP000095255"/>
    </source>
</evidence>
<proteinExistence type="inferred from homology"/>
<evidence type="ECO:0000256" key="6">
    <source>
        <dbReference type="RuleBase" id="RU003943"/>
    </source>
</evidence>
<evidence type="ECO:0000313" key="8">
    <source>
        <dbReference type="EMBL" id="OEH85387.1"/>
    </source>
</evidence>
<dbReference type="PANTHER" id="PTHR30477:SF22">
    <property type="entry name" value="METAL ABC TRANSPORTER PERMEASE"/>
    <property type="match status" value="1"/>
</dbReference>
<dbReference type="EMBL" id="MJAT01000022">
    <property type="protein sequence ID" value="OEH85387.1"/>
    <property type="molecule type" value="Genomic_DNA"/>
</dbReference>
<sequence length="295" mass="31508">MIEVLLNYSFMQRAFIAGILIGIVAPVIGVFLVLRRLSLIADALSHVTLTGIALGMLWNKWNPMLAINPVVSGMAVSVVGALSIEQLRKVYKYYQELAIPVILSAGIGLGIVLISLADGFNANLFGYLFGSVVAVSTSDVWLIGMVAVGVIGVIVIFYKELFFLAFDEEGARLAGIPYRFLNLMFILLVALVIAVGMRVVGVLLISSMITLPVAASLQVANSFKQTFLYAIGFAQLSIITGLYAAYYLNWASGGTIVLVAVAILIVVIAAKSVIKRKGNQDGKTRSDAAIETTGV</sequence>
<evidence type="ECO:0000256" key="2">
    <source>
        <dbReference type="ARBA" id="ARBA00008034"/>
    </source>
</evidence>